<dbReference type="GeneID" id="25329843"/>
<dbReference type="HOGENOM" id="CLU_013056_1_0_1"/>
<dbReference type="RefSeq" id="XP_013312870.1">
    <property type="nucleotide sequence ID" value="XM_013457416.1"/>
</dbReference>
<dbReference type="AlphaFoldDB" id="A0A0D2EC48"/>
<evidence type="ECO:0000313" key="3">
    <source>
        <dbReference type="EMBL" id="KIW52285.1"/>
    </source>
</evidence>
<dbReference type="STRING" id="348802.A0A0D2EC48"/>
<feature type="region of interest" description="Disordered" evidence="2">
    <location>
        <begin position="645"/>
        <end position="677"/>
    </location>
</feature>
<feature type="compositionally biased region" description="Basic residues" evidence="2">
    <location>
        <begin position="182"/>
        <end position="195"/>
    </location>
</feature>
<dbReference type="Proteomes" id="UP000054342">
    <property type="component" value="Unassembled WGS sequence"/>
</dbReference>
<feature type="region of interest" description="Disordered" evidence="2">
    <location>
        <begin position="226"/>
        <end position="245"/>
    </location>
</feature>
<protein>
    <recommendedName>
        <fullName evidence="5">DUF3824 domain-containing protein</fullName>
    </recommendedName>
</protein>
<reference evidence="3 4" key="1">
    <citation type="submission" date="2015-01" db="EMBL/GenBank/DDBJ databases">
        <title>The Genome Sequence of Exophiala xenobiotica CBS118157.</title>
        <authorList>
            <consortium name="The Broad Institute Genomics Platform"/>
            <person name="Cuomo C."/>
            <person name="de Hoog S."/>
            <person name="Gorbushina A."/>
            <person name="Stielow B."/>
            <person name="Teixiera M."/>
            <person name="Abouelleil A."/>
            <person name="Chapman S.B."/>
            <person name="Priest M."/>
            <person name="Young S.K."/>
            <person name="Wortman J."/>
            <person name="Nusbaum C."/>
            <person name="Birren B."/>
        </authorList>
    </citation>
    <scope>NUCLEOTIDE SEQUENCE [LARGE SCALE GENOMIC DNA]</scope>
    <source>
        <strain evidence="3 4">CBS 118157</strain>
    </source>
</reference>
<feature type="compositionally biased region" description="Low complexity" evidence="2">
    <location>
        <begin position="319"/>
        <end position="330"/>
    </location>
</feature>
<accession>A0A0D2EC48</accession>
<proteinExistence type="predicted"/>
<feature type="region of interest" description="Disordered" evidence="2">
    <location>
        <begin position="263"/>
        <end position="482"/>
    </location>
</feature>
<dbReference type="OrthoDB" id="5407645at2759"/>
<feature type="compositionally biased region" description="Basic and acidic residues" evidence="2">
    <location>
        <begin position="79"/>
        <end position="93"/>
    </location>
</feature>
<evidence type="ECO:0008006" key="5">
    <source>
        <dbReference type="Google" id="ProtNLM"/>
    </source>
</evidence>
<feature type="compositionally biased region" description="Basic and acidic residues" evidence="2">
    <location>
        <begin position="113"/>
        <end position="131"/>
    </location>
</feature>
<keyword evidence="1" id="KW-0175">Coiled coil</keyword>
<gene>
    <name evidence="3" type="ORF">PV05_07935</name>
</gene>
<feature type="compositionally biased region" description="Basic and acidic residues" evidence="2">
    <location>
        <begin position="171"/>
        <end position="181"/>
    </location>
</feature>
<organism evidence="3 4">
    <name type="scientific">Exophiala xenobiotica</name>
    <dbReference type="NCBI Taxonomy" id="348802"/>
    <lineage>
        <taxon>Eukaryota</taxon>
        <taxon>Fungi</taxon>
        <taxon>Dikarya</taxon>
        <taxon>Ascomycota</taxon>
        <taxon>Pezizomycotina</taxon>
        <taxon>Eurotiomycetes</taxon>
        <taxon>Chaetothyriomycetidae</taxon>
        <taxon>Chaetothyriales</taxon>
        <taxon>Herpotrichiellaceae</taxon>
        <taxon>Exophiala</taxon>
    </lineage>
</organism>
<keyword evidence="4" id="KW-1185">Reference proteome</keyword>
<name>A0A0D2EC48_9EURO</name>
<feature type="compositionally biased region" description="Basic and acidic residues" evidence="2">
    <location>
        <begin position="1"/>
        <end position="25"/>
    </location>
</feature>
<feature type="coiled-coil region" evidence="1">
    <location>
        <begin position="559"/>
        <end position="586"/>
    </location>
</feature>
<feature type="compositionally biased region" description="Basic and acidic residues" evidence="2">
    <location>
        <begin position="32"/>
        <end position="58"/>
    </location>
</feature>
<dbReference type="EMBL" id="KN847321">
    <property type="protein sequence ID" value="KIW52285.1"/>
    <property type="molecule type" value="Genomic_DNA"/>
</dbReference>
<feature type="compositionally biased region" description="Low complexity" evidence="2">
    <location>
        <begin position="371"/>
        <end position="382"/>
    </location>
</feature>
<evidence type="ECO:0000256" key="2">
    <source>
        <dbReference type="SAM" id="MobiDB-lite"/>
    </source>
</evidence>
<sequence length="677" mass="75312">MSYYGGDDRPRRARSTRERSRRDDNDGTVYDENVRDTRIIKRRDDSVSSVEEVNRDFEPGGGYYRETTVRKSGHRPIRTKSDDDRWFDDRYDDSTYVSRRRRDDDYTVATGRSRKDRDYDKRRRSRRRDDSYDSYSSRSRTPPKKERRKSTTEEVLGSLGLGGLAGAVLGKNRDRSRSSERSRHRSRSRAGGRRHSSSDTSKRRSKSRGKIRNEQVSQAIKAAVLAGAGEAFRSRKEPGSWGGDKGKRILTAALAAGGVDGLISNKDDPHHHNKRDIVGSAIAGLATNRIVNGPRSKSRGRGGSDDRRGRSQSRGGIGDLAAGGVVAATAKKVYDSMRSRSRGRARSRSSSYDSRYDSPPRQKRSRSVSRVAAKGLAALGLKDAADKVDPERRASSRHYDDYYDDGRSSRNGGYYNDSRDVGTTHPQPGHPNGGPRSMSLPRGHPPGYELDYGPRHTGDPDTDSDSDLGSSSDDEKQMKKGKKKMFVTGGLATVATIHAAHNVYQSMEKREARRKALREGDISRQEAKAEKNKARLQDVASIGIAALGLKGAYSEWREMKEFNQARREQAEKIERHKQKREARRRKMSMLATHDYANSNFTGSMPNLATYGQDVYHPNGAPPFASATDVPHYTDDNPYGAISQTAAHYAPAPPPPQPTGFPPPPIGVPPIGTNYPIR</sequence>
<feature type="compositionally biased region" description="Basic and acidic residues" evidence="2">
    <location>
        <begin position="383"/>
        <end position="408"/>
    </location>
</feature>
<feature type="compositionally biased region" description="Pro residues" evidence="2">
    <location>
        <begin position="650"/>
        <end position="667"/>
    </location>
</feature>
<evidence type="ECO:0000313" key="4">
    <source>
        <dbReference type="Proteomes" id="UP000054342"/>
    </source>
</evidence>
<feature type="region of interest" description="Disordered" evidence="2">
    <location>
        <begin position="1"/>
        <end position="218"/>
    </location>
</feature>
<evidence type="ECO:0000256" key="1">
    <source>
        <dbReference type="SAM" id="Coils"/>
    </source>
</evidence>